<protein>
    <recommendedName>
        <fullName evidence="4">SGNH hydrolase-type esterase domain-containing protein</fullName>
    </recommendedName>
</protein>
<dbReference type="SUPFAM" id="SSF52266">
    <property type="entry name" value="SGNH hydrolase"/>
    <property type="match status" value="1"/>
</dbReference>
<proteinExistence type="predicted"/>
<keyword evidence="3" id="KW-1185">Reference proteome</keyword>
<evidence type="ECO:0008006" key="4">
    <source>
        <dbReference type="Google" id="ProtNLM"/>
    </source>
</evidence>
<name>A0A383WPM8_TETOB</name>
<dbReference type="Proteomes" id="UP000256970">
    <property type="component" value="Unassembled WGS sequence"/>
</dbReference>
<evidence type="ECO:0000313" key="2">
    <source>
        <dbReference type="EMBL" id="SZX79395.1"/>
    </source>
</evidence>
<sequence>MRSSVHSFAAAAQLIILLYAAFAAGAHLVSSRSLQQQQQLAAVDEGRRHAVLQQLWRTPLALQSQDAHRMFRSGFKHELQGRNWRQLALKLATPGSNVTVAVFGGSVTVGHYPSCDNSSWVEEAWHWMQAAFPDVHFSFVHLGHGATSANVASLCYYQDLPPETDLVLVEYSLNGCGALQCLRISQPEVAAYENLLRKIILRAPHAALLSFAAFAWKIDEVGDKPPYTSVPNPFWNTGEDQHAILAKRYGVPMVSVRDALYDVLFYDDVAKAKLGMTRAEMMHDHVHPQLPGAHLYGAGFVAWAIRHLVTLELMHSSSHSGAPVLARQTHTRHIVGSRAAAGSSSSAGSSSGRSQRQLLYSYDSSSSSSSSSSGSDGAYSEDSSYLMVYNPHSPDPAKWQQADAPPPLPPFVSPRAAQQVDDDTYCAAGEDLSKHKVMNMGWKWVDEGRRTCSHPGCRKYGWTSKTPGSYIEFEFDSSKILSEEQARNGHAISLVMLFLRSHGNNPNDEQGSKYGMGTALITCVSGCECEPLKVDAVNTDRASELDTIRTTVSAHPHCRVRATILSETSSGGHKFRINGLALAPFNSALPMGRFDRMLFDKEYLVMVQRFDSMN</sequence>
<feature type="compositionally biased region" description="Low complexity" evidence="1">
    <location>
        <begin position="336"/>
        <end position="378"/>
    </location>
</feature>
<dbReference type="Gene3D" id="3.40.50.1110">
    <property type="entry name" value="SGNH hydrolase"/>
    <property type="match status" value="1"/>
</dbReference>
<gene>
    <name evidence="2" type="ORF">BQ4739_LOCUS19674</name>
</gene>
<evidence type="ECO:0000313" key="3">
    <source>
        <dbReference type="Proteomes" id="UP000256970"/>
    </source>
</evidence>
<accession>A0A383WPM8</accession>
<feature type="region of interest" description="Disordered" evidence="1">
    <location>
        <begin position="335"/>
        <end position="378"/>
    </location>
</feature>
<reference evidence="2 3" key="1">
    <citation type="submission" date="2016-10" db="EMBL/GenBank/DDBJ databases">
        <authorList>
            <person name="Cai Z."/>
        </authorList>
    </citation>
    <scope>NUCLEOTIDE SEQUENCE [LARGE SCALE GENOMIC DNA]</scope>
</reference>
<dbReference type="PANTHER" id="PTHR34407:SF1">
    <property type="entry name" value="SGNH HYDROLASE-TYPE ESTERASE DOMAIN-CONTAINING PROTEIN"/>
    <property type="match status" value="1"/>
</dbReference>
<dbReference type="PANTHER" id="PTHR34407">
    <property type="entry name" value="EXPRESSED PROTEIN"/>
    <property type="match status" value="1"/>
</dbReference>
<dbReference type="AlphaFoldDB" id="A0A383WPM8"/>
<dbReference type="InterPro" id="IPR036514">
    <property type="entry name" value="SGNH_hydro_sf"/>
</dbReference>
<dbReference type="STRING" id="3088.A0A383WPM8"/>
<dbReference type="CDD" id="cd00229">
    <property type="entry name" value="SGNH_hydrolase"/>
    <property type="match status" value="1"/>
</dbReference>
<evidence type="ECO:0000256" key="1">
    <source>
        <dbReference type="SAM" id="MobiDB-lite"/>
    </source>
</evidence>
<dbReference type="EMBL" id="FNXT01001366">
    <property type="protein sequence ID" value="SZX79395.1"/>
    <property type="molecule type" value="Genomic_DNA"/>
</dbReference>
<organism evidence="2 3">
    <name type="scientific">Tetradesmus obliquus</name>
    <name type="common">Green alga</name>
    <name type="synonym">Acutodesmus obliquus</name>
    <dbReference type="NCBI Taxonomy" id="3088"/>
    <lineage>
        <taxon>Eukaryota</taxon>
        <taxon>Viridiplantae</taxon>
        <taxon>Chlorophyta</taxon>
        <taxon>core chlorophytes</taxon>
        <taxon>Chlorophyceae</taxon>
        <taxon>CS clade</taxon>
        <taxon>Sphaeropleales</taxon>
        <taxon>Scenedesmaceae</taxon>
        <taxon>Tetradesmus</taxon>
    </lineage>
</organism>